<dbReference type="AlphaFoldDB" id="D3RZA0"/>
<dbReference type="GeneID" id="8779192"/>
<name>D3RZA0_FERPA</name>
<dbReference type="GO" id="GO:0016740">
    <property type="term" value="F:transferase activity"/>
    <property type="evidence" value="ECO:0007669"/>
    <property type="project" value="UniProtKB-KW"/>
</dbReference>
<keyword evidence="2 4" id="KW-0315">Glutamine amidotransferase</keyword>
<organism evidence="4 5">
    <name type="scientific">Ferroglobus placidus (strain DSM 10642 / AEDII12DO)</name>
    <dbReference type="NCBI Taxonomy" id="589924"/>
    <lineage>
        <taxon>Archaea</taxon>
        <taxon>Methanobacteriati</taxon>
        <taxon>Methanobacteriota</taxon>
        <taxon>Archaeoglobi</taxon>
        <taxon>Archaeoglobales</taxon>
        <taxon>Archaeoglobaceae</taxon>
        <taxon>Ferroglobus</taxon>
    </lineage>
</organism>
<evidence type="ECO:0000256" key="1">
    <source>
        <dbReference type="ARBA" id="ARBA00022679"/>
    </source>
</evidence>
<dbReference type="PROSITE" id="PS51278">
    <property type="entry name" value="GATASE_TYPE_2"/>
    <property type="match status" value="1"/>
</dbReference>
<dbReference type="eggNOG" id="arCOG00095">
    <property type="taxonomic scope" value="Archaea"/>
</dbReference>
<evidence type="ECO:0000313" key="5">
    <source>
        <dbReference type="Proteomes" id="UP000002613"/>
    </source>
</evidence>
<dbReference type="HOGENOM" id="CLU_077077_0_0_2"/>
<dbReference type="SUPFAM" id="SSF56235">
    <property type="entry name" value="N-terminal nucleophile aminohydrolases (Ntn hydrolases)"/>
    <property type="match status" value="1"/>
</dbReference>
<evidence type="ECO:0000259" key="3">
    <source>
        <dbReference type="PROSITE" id="PS51278"/>
    </source>
</evidence>
<gene>
    <name evidence="4" type="ordered locus">Ferp_1667</name>
</gene>
<protein>
    <submittedName>
        <fullName evidence="4">Glutamine amidotransferase class-II</fullName>
    </submittedName>
</protein>
<dbReference type="Gene3D" id="3.60.20.10">
    <property type="entry name" value="Glutamine Phosphoribosylpyrophosphate, subunit 1, domain 1"/>
    <property type="match status" value="2"/>
</dbReference>
<dbReference type="STRING" id="589924.Ferp_1667"/>
<dbReference type="KEGG" id="fpl:Ferp_1667"/>
<keyword evidence="5" id="KW-1185">Reference proteome</keyword>
<dbReference type="InterPro" id="IPR029055">
    <property type="entry name" value="Ntn_hydrolases_N"/>
</dbReference>
<dbReference type="RefSeq" id="WP_012966153.1">
    <property type="nucleotide sequence ID" value="NC_013849.1"/>
</dbReference>
<dbReference type="InterPro" id="IPR017932">
    <property type="entry name" value="GATase_2_dom"/>
</dbReference>
<keyword evidence="1 4" id="KW-0808">Transferase</keyword>
<accession>D3RZA0</accession>
<dbReference type="PANTHER" id="PTHR11907">
    <property type="entry name" value="AMIDOPHOSPHORIBOSYLTRANSFERASE"/>
    <property type="match status" value="1"/>
</dbReference>
<evidence type="ECO:0000256" key="2">
    <source>
        <dbReference type="ARBA" id="ARBA00022962"/>
    </source>
</evidence>
<reference evidence="4 5" key="2">
    <citation type="journal article" date="2011" name="Stand. Genomic Sci.">
        <title>Complete genome sequence of Ferroglobus placidus AEDII12DO.</title>
        <authorList>
            <person name="Anderson I."/>
            <person name="Risso C."/>
            <person name="Holmes D."/>
            <person name="Lucas S."/>
            <person name="Copeland A."/>
            <person name="Lapidus A."/>
            <person name="Cheng J.F."/>
            <person name="Bruce D."/>
            <person name="Goodwin L."/>
            <person name="Pitluck S."/>
            <person name="Saunders E."/>
            <person name="Brettin T."/>
            <person name="Detter J.C."/>
            <person name="Han C."/>
            <person name="Tapia R."/>
            <person name="Larimer F."/>
            <person name="Land M."/>
            <person name="Hauser L."/>
            <person name="Woyke T."/>
            <person name="Lovley D."/>
            <person name="Kyrpides N."/>
            <person name="Ivanova N."/>
        </authorList>
    </citation>
    <scope>NUCLEOTIDE SEQUENCE [LARGE SCALE GENOMIC DNA]</scope>
    <source>
        <strain evidence="5">DSM 10642 / AEDII12DO</strain>
    </source>
</reference>
<dbReference type="Pfam" id="PF13537">
    <property type="entry name" value="GATase_7"/>
    <property type="match status" value="1"/>
</dbReference>
<dbReference type="Proteomes" id="UP000002613">
    <property type="component" value="Chromosome"/>
</dbReference>
<dbReference type="OrthoDB" id="372195at2157"/>
<proteinExistence type="predicted"/>
<evidence type="ECO:0000313" key="4">
    <source>
        <dbReference type="EMBL" id="ADC65813.1"/>
    </source>
</evidence>
<reference evidence="5" key="1">
    <citation type="submission" date="2010-02" db="EMBL/GenBank/DDBJ databases">
        <title>Complete sequence of Ferroglobus placidus DSM 10642.</title>
        <authorList>
            <consortium name="US DOE Joint Genome Institute"/>
            <person name="Lucas S."/>
            <person name="Copeland A."/>
            <person name="Lapidus A."/>
            <person name="Cheng J.-F."/>
            <person name="Bruce D."/>
            <person name="Goodwin L."/>
            <person name="Pitluck S."/>
            <person name="Saunders E."/>
            <person name="Brettin T."/>
            <person name="Detter J.C."/>
            <person name="Han C."/>
            <person name="Tapia R."/>
            <person name="Larimer F."/>
            <person name="Land M."/>
            <person name="Hauser L."/>
            <person name="Kyrpides N."/>
            <person name="Ivanova N."/>
            <person name="Holmes D."/>
            <person name="Lovley D."/>
            <person name="Kyrpides N."/>
            <person name="Anderson I.J."/>
            <person name="Woyke T."/>
        </authorList>
    </citation>
    <scope>NUCLEOTIDE SEQUENCE [LARGE SCALE GENOMIC DNA]</scope>
    <source>
        <strain evidence="5">DSM 10642 / AEDII12DO</strain>
    </source>
</reference>
<dbReference type="EMBL" id="CP001899">
    <property type="protein sequence ID" value="ADC65813.1"/>
    <property type="molecule type" value="Genomic_DNA"/>
</dbReference>
<dbReference type="PaxDb" id="589924-Ferp_1667"/>
<feature type="domain" description="Glutamine amidotransferase type-2" evidence="3">
    <location>
        <begin position="2"/>
        <end position="305"/>
    </location>
</feature>
<sequence>MCGIVGVLFKKRRDDLGSIVVEMMKNLQHRGKDGAGVAIYNSRSLDEDEFIIRLEILGDTFERIETTEKVEEILERFAKLKSTETVREGEDYVIKDFNVKGIDFPLLKKLALRLQSMERVSVLSAGKFEIFKDVGYITHVDEAYGISKRGGTHAIGHIRFSTESGVDRYHAHPFQSFLYPDIAVVHNGQITNYWKTRARLEAKGHYFTTDNDTECIVHYVADKLLEGYSLEEALESAVNGLDGPFAFIISTPNEIGVAKDKLGLRPALVAEDSEVFAISSEEVALEPLGLKTEYLAPGEWRVFRR</sequence>